<dbReference type="EMBL" id="CADIKH010000005">
    <property type="protein sequence ID" value="CAB3750948.1"/>
    <property type="molecule type" value="Genomic_DNA"/>
</dbReference>
<dbReference type="AlphaFoldDB" id="A0A6J5D9M4"/>
<feature type="compositionally biased region" description="Low complexity" evidence="1">
    <location>
        <begin position="93"/>
        <end position="117"/>
    </location>
</feature>
<evidence type="ECO:0000313" key="3">
    <source>
        <dbReference type="Proteomes" id="UP000494363"/>
    </source>
</evidence>
<keyword evidence="3" id="KW-1185">Reference proteome</keyword>
<feature type="region of interest" description="Disordered" evidence="1">
    <location>
        <begin position="1"/>
        <end position="29"/>
    </location>
</feature>
<gene>
    <name evidence="2" type="ORF">LMG29542_01375</name>
</gene>
<proteinExistence type="predicted"/>
<evidence type="ECO:0000256" key="1">
    <source>
        <dbReference type="SAM" id="MobiDB-lite"/>
    </source>
</evidence>
<dbReference type="Proteomes" id="UP000494363">
    <property type="component" value="Unassembled WGS sequence"/>
</dbReference>
<sequence>MRISDNAAASLANDPAPSGANARNDGPSFQDLLSQLNDYAGSDPGQGLFNSILAQLGITPQQYAQMTPQEREKIEQKIQDLMKQEMQARIQQQNQTLQLTQAQPAGAQTGTQTGTQTDTSSSGKRGTIDFAI</sequence>
<evidence type="ECO:0000313" key="2">
    <source>
        <dbReference type="EMBL" id="CAB3750948.1"/>
    </source>
</evidence>
<accession>A0A6J5D9M4</accession>
<name>A0A6J5D9M4_9BURK</name>
<protein>
    <submittedName>
        <fullName evidence="2">Uncharacterized protein</fullName>
    </submittedName>
</protein>
<organism evidence="2 3">
    <name type="scientific">Paraburkholderia humisilvae</name>
    <dbReference type="NCBI Taxonomy" id="627669"/>
    <lineage>
        <taxon>Bacteria</taxon>
        <taxon>Pseudomonadati</taxon>
        <taxon>Pseudomonadota</taxon>
        <taxon>Betaproteobacteria</taxon>
        <taxon>Burkholderiales</taxon>
        <taxon>Burkholderiaceae</taxon>
        <taxon>Paraburkholderia</taxon>
    </lineage>
</organism>
<reference evidence="2 3" key="1">
    <citation type="submission" date="2020-04" db="EMBL/GenBank/DDBJ databases">
        <authorList>
            <person name="De Canck E."/>
        </authorList>
    </citation>
    <scope>NUCLEOTIDE SEQUENCE [LARGE SCALE GENOMIC DNA]</scope>
    <source>
        <strain evidence="2 3">LMG 29542</strain>
    </source>
</reference>
<dbReference type="RefSeq" id="WP_175225712.1">
    <property type="nucleotide sequence ID" value="NZ_CADIKH010000005.1"/>
</dbReference>
<feature type="region of interest" description="Disordered" evidence="1">
    <location>
        <begin position="93"/>
        <end position="132"/>
    </location>
</feature>